<accession>A0ABM7WSD3</accession>
<dbReference type="Proteomes" id="UP001162891">
    <property type="component" value="Chromosome"/>
</dbReference>
<organism evidence="3 4">
    <name type="scientific">Anaeromyxobacter oryzae</name>
    <dbReference type="NCBI Taxonomy" id="2918170"/>
    <lineage>
        <taxon>Bacteria</taxon>
        <taxon>Pseudomonadati</taxon>
        <taxon>Myxococcota</taxon>
        <taxon>Myxococcia</taxon>
        <taxon>Myxococcales</taxon>
        <taxon>Cystobacterineae</taxon>
        <taxon>Anaeromyxobacteraceae</taxon>
        <taxon>Anaeromyxobacter</taxon>
    </lineage>
</organism>
<name>A0ABM7WSD3_9BACT</name>
<dbReference type="PANTHER" id="PTHR30024">
    <property type="entry name" value="ALIPHATIC SULFONATES-BINDING PROTEIN-RELATED"/>
    <property type="match status" value="1"/>
</dbReference>
<feature type="chain" id="PRO_5046061855" evidence="1">
    <location>
        <begin position="24"/>
        <end position="363"/>
    </location>
</feature>
<keyword evidence="1" id="KW-0732">Signal</keyword>
<feature type="domain" description="SsuA/THI5-like" evidence="2">
    <location>
        <begin position="66"/>
        <end position="255"/>
    </location>
</feature>
<dbReference type="Gene3D" id="3.40.190.10">
    <property type="entry name" value="Periplasmic binding protein-like II"/>
    <property type="match status" value="2"/>
</dbReference>
<feature type="signal peptide" evidence="1">
    <location>
        <begin position="1"/>
        <end position="23"/>
    </location>
</feature>
<reference evidence="4" key="1">
    <citation type="journal article" date="2022" name="Int. J. Syst. Evol. Microbiol.">
        <title>Anaeromyxobacter oryzae sp. nov., Anaeromyxobacter diazotrophicus sp. nov. and Anaeromyxobacter paludicola sp. nov., isolated from paddy soils.</title>
        <authorList>
            <person name="Itoh H."/>
            <person name="Xu Z."/>
            <person name="Mise K."/>
            <person name="Masuda Y."/>
            <person name="Ushijima N."/>
            <person name="Hayakawa C."/>
            <person name="Shiratori Y."/>
            <person name="Senoo K."/>
        </authorList>
    </citation>
    <scope>NUCLEOTIDE SEQUENCE [LARGE SCALE GENOMIC DNA]</scope>
    <source>
        <strain evidence="4">Red232</strain>
    </source>
</reference>
<evidence type="ECO:0000256" key="1">
    <source>
        <dbReference type="SAM" id="SignalP"/>
    </source>
</evidence>
<gene>
    <name evidence="3" type="ORF">AMOR_13880</name>
</gene>
<evidence type="ECO:0000313" key="4">
    <source>
        <dbReference type="Proteomes" id="UP001162891"/>
    </source>
</evidence>
<protein>
    <submittedName>
        <fullName evidence="3">Sulfate ester-binding protein</fullName>
    </submittedName>
</protein>
<keyword evidence="4" id="KW-1185">Reference proteome</keyword>
<dbReference type="PANTHER" id="PTHR30024:SF21">
    <property type="entry name" value="ABC TRANSPORTER SUBSTRATE-BINDING PROTEIN"/>
    <property type="match status" value="1"/>
</dbReference>
<evidence type="ECO:0000313" key="3">
    <source>
        <dbReference type="EMBL" id="BDG02392.1"/>
    </source>
</evidence>
<proteinExistence type="predicted"/>
<sequence length="363" mass="39532">MRTSILALVLTLLSIAAPDVAPAADRPTVVRIGVAAVGTGGRPVSGWSYSSVVAANGSLENELKPDGIEVRWIYFSGAGPAVNEALANGQLDFAFEGDLPSLVARAGGLRTKVILAHTRFEPTYVAVPADSPARTLEDLKGKRVAVFKGTNLQLALYRVLESKSLKDSEFKLINMSTNDGNAALLSKDIDAQVSGSDVFPLVERGVARIVYSTQGDPRLGRVSHLLVTEEFAARYPAVVQRVVNSVLRDAAWLADEANRARAYQIWTKSGFGLPAWKGDWDSFVLRDRASPLLDEFFRVQYRRLLDAARGLRLVRKDFDVDQWLDATYLNRGLAELNLARVWRELDSDGKPKAPPTGASAAAR</sequence>
<dbReference type="Pfam" id="PF09084">
    <property type="entry name" value="NMT1"/>
    <property type="match status" value="1"/>
</dbReference>
<dbReference type="RefSeq" id="WP_248360015.1">
    <property type="nucleotide sequence ID" value="NZ_AP025591.1"/>
</dbReference>
<dbReference type="SUPFAM" id="SSF53850">
    <property type="entry name" value="Periplasmic binding protein-like II"/>
    <property type="match status" value="1"/>
</dbReference>
<dbReference type="InterPro" id="IPR015168">
    <property type="entry name" value="SsuA/THI5"/>
</dbReference>
<evidence type="ECO:0000259" key="2">
    <source>
        <dbReference type="Pfam" id="PF09084"/>
    </source>
</evidence>
<dbReference type="EMBL" id="AP025591">
    <property type="protein sequence ID" value="BDG02392.1"/>
    <property type="molecule type" value="Genomic_DNA"/>
</dbReference>